<dbReference type="RefSeq" id="WP_219549653.1">
    <property type="nucleotide sequence ID" value="NZ_JAHKRN010000049.1"/>
</dbReference>
<dbReference type="CDD" id="cd07505">
    <property type="entry name" value="HAD_BPGM-like"/>
    <property type="match status" value="1"/>
</dbReference>
<organism evidence="4 5">
    <name type="scientific">Nonomuraea harbinensis</name>
    <dbReference type="NCBI Taxonomy" id="1286938"/>
    <lineage>
        <taxon>Bacteria</taxon>
        <taxon>Bacillati</taxon>
        <taxon>Actinomycetota</taxon>
        <taxon>Actinomycetes</taxon>
        <taxon>Streptosporangiales</taxon>
        <taxon>Streptosporangiaceae</taxon>
        <taxon>Nonomuraea</taxon>
    </lineage>
</organism>
<evidence type="ECO:0000256" key="3">
    <source>
        <dbReference type="ARBA" id="ARBA00023277"/>
    </source>
</evidence>
<keyword evidence="5" id="KW-1185">Reference proteome</keyword>
<dbReference type="SFLD" id="SFLDS00003">
    <property type="entry name" value="Haloacid_Dehalogenase"/>
    <property type="match status" value="1"/>
</dbReference>
<dbReference type="Pfam" id="PF00702">
    <property type="entry name" value="Hydrolase"/>
    <property type="match status" value="1"/>
</dbReference>
<keyword evidence="1" id="KW-0479">Metal-binding</keyword>
<dbReference type="InterPro" id="IPR051600">
    <property type="entry name" value="Beta-PGM-like"/>
</dbReference>
<protein>
    <submittedName>
        <fullName evidence="4">Beta-phosphoglucomutase family hydrolase</fullName>
    </submittedName>
</protein>
<reference evidence="5" key="1">
    <citation type="journal article" date="2019" name="Int. J. Syst. Evol. Microbiol.">
        <title>The Global Catalogue of Microorganisms (GCM) 10K type strain sequencing project: providing services to taxonomists for standard genome sequencing and annotation.</title>
        <authorList>
            <consortium name="The Broad Institute Genomics Platform"/>
            <consortium name="The Broad Institute Genome Sequencing Center for Infectious Disease"/>
            <person name="Wu L."/>
            <person name="Ma J."/>
        </authorList>
    </citation>
    <scope>NUCLEOTIDE SEQUENCE [LARGE SCALE GENOMIC DNA]</scope>
    <source>
        <strain evidence="5">CGMCC 4.7106</strain>
    </source>
</reference>
<keyword evidence="4" id="KW-0378">Hydrolase</keyword>
<dbReference type="InterPro" id="IPR006439">
    <property type="entry name" value="HAD-SF_hydro_IA"/>
</dbReference>
<dbReference type="PANTHER" id="PTHR46193:SF18">
    <property type="entry name" value="HEXITOL PHOSPHATASE B"/>
    <property type="match status" value="1"/>
</dbReference>
<name>A0ABW1C979_9ACTN</name>
<evidence type="ECO:0000256" key="2">
    <source>
        <dbReference type="ARBA" id="ARBA00022842"/>
    </source>
</evidence>
<dbReference type="Proteomes" id="UP001596096">
    <property type="component" value="Unassembled WGS sequence"/>
</dbReference>
<gene>
    <name evidence="4" type="ORF">ACFPUY_40365</name>
</gene>
<evidence type="ECO:0000313" key="4">
    <source>
        <dbReference type="EMBL" id="MFC5821378.1"/>
    </source>
</evidence>
<dbReference type="SFLD" id="SFLDG01129">
    <property type="entry name" value="C1.5:_HAD__Beta-PGM__Phosphata"/>
    <property type="match status" value="1"/>
</dbReference>
<dbReference type="GO" id="GO:0016787">
    <property type="term" value="F:hydrolase activity"/>
    <property type="evidence" value="ECO:0007669"/>
    <property type="project" value="UniProtKB-KW"/>
</dbReference>
<evidence type="ECO:0000256" key="1">
    <source>
        <dbReference type="ARBA" id="ARBA00022723"/>
    </source>
</evidence>
<comment type="caution">
    <text evidence="4">The sequence shown here is derived from an EMBL/GenBank/DDBJ whole genome shotgun (WGS) entry which is preliminary data.</text>
</comment>
<sequence>MLLRIEASDLPGLECGLPGARDIHVGVQRRARPGELTGAFPADAPSAVWELEVTATRGETGWDLRGPFVQGGPGGRFVYLSWMSADDAAAVHGLTSPARVTRAGEGVSRRSGRMALIGGIMLGMPDGVRGCLFDMDGVLTRTATVHAAAWKSMFDDFLRDRADRTGTPFVPFDAVADYDRYVDGKKRLDGTRSFLEARGISLPEGKPDDPQDAQTLYGLSNRKNALVQAILDRDGVQVFPGSVRYVQAAEEAGLRRAVVSSSANAAHILAAAGIAGHFEARIDGVVARERHLAGKPAPDMYVAGAEALGLKPSQAAVFEDALAGVAAGRAGGFGFVVGVDRKGQADALREHGADVVVGDLADLLKSEGRR</sequence>
<keyword evidence="3" id="KW-0119">Carbohydrate metabolism</keyword>
<dbReference type="InterPro" id="IPR010976">
    <property type="entry name" value="B-phosphoglucomutase_hydrolase"/>
</dbReference>
<dbReference type="EMBL" id="JBHSNW010000033">
    <property type="protein sequence ID" value="MFC5821378.1"/>
    <property type="molecule type" value="Genomic_DNA"/>
</dbReference>
<dbReference type="Pfam" id="PF19452">
    <property type="entry name" value="DUF5990"/>
    <property type="match status" value="1"/>
</dbReference>
<dbReference type="InterPro" id="IPR046032">
    <property type="entry name" value="DUF5990"/>
</dbReference>
<accession>A0ABW1C979</accession>
<dbReference type="PANTHER" id="PTHR46193">
    <property type="entry name" value="6-PHOSPHOGLUCONATE PHOSPHATASE"/>
    <property type="match status" value="1"/>
</dbReference>
<dbReference type="NCBIfam" id="TIGR01509">
    <property type="entry name" value="HAD-SF-IA-v3"/>
    <property type="match status" value="1"/>
</dbReference>
<evidence type="ECO:0000313" key="5">
    <source>
        <dbReference type="Proteomes" id="UP001596096"/>
    </source>
</evidence>
<keyword evidence="2" id="KW-0460">Magnesium</keyword>
<proteinExistence type="predicted"/>
<dbReference type="NCBIfam" id="TIGR02009">
    <property type="entry name" value="PGMB-YQAB-SF"/>
    <property type="match status" value="1"/>
</dbReference>